<dbReference type="SUPFAM" id="SSF81321">
    <property type="entry name" value="Family A G protein-coupled receptor-like"/>
    <property type="match status" value="1"/>
</dbReference>
<dbReference type="PANTHER" id="PTHR24235">
    <property type="entry name" value="NEUROPEPTIDE Y RECEPTOR"/>
    <property type="match status" value="1"/>
</dbReference>
<dbReference type="GO" id="GO:0004930">
    <property type="term" value="F:G protein-coupled receptor activity"/>
    <property type="evidence" value="ECO:0007669"/>
    <property type="project" value="UniProtKB-KW"/>
</dbReference>
<proteinExistence type="predicted"/>
<dbReference type="PROSITE" id="PS50262">
    <property type="entry name" value="G_PROTEIN_RECEP_F1_2"/>
    <property type="match status" value="1"/>
</dbReference>
<feature type="domain" description="G-protein coupled receptors family 1 profile" evidence="10">
    <location>
        <begin position="65"/>
        <end position="124"/>
    </location>
</feature>
<dbReference type="Pfam" id="PF00001">
    <property type="entry name" value="7tm_1"/>
    <property type="match status" value="1"/>
</dbReference>
<name>A0AAV4F5A5_9GAST</name>
<evidence type="ECO:0000256" key="9">
    <source>
        <dbReference type="SAM" id="Phobius"/>
    </source>
</evidence>
<keyword evidence="5 9" id="KW-0472">Membrane</keyword>
<evidence type="ECO:0000259" key="10">
    <source>
        <dbReference type="PROSITE" id="PS50262"/>
    </source>
</evidence>
<evidence type="ECO:0000313" key="12">
    <source>
        <dbReference type="Proteomes" id="UP000762676"/>
    </source>
</evidence>
<evidence type="ECO:0000256" key="6">
    <source>
        <dbReference type="ARBA" id="ARBA00023170"/>
    </source>
</evidence>
<dbReference type="InterPro" id="IPR017452">
    <property type="entry name" value="GPCR_Rhodpsn_7TM"/>
</dbReference>
<feature type="compositionally biased region" description="Polar residues" evidence="8">
    <location>
        <begin position="153"/>
        <end position="164"/>
    </location>
</feature>
<sequence length="292" mass="32884">MDQDVCQAMFNSTNATTRYAQTGIENVTRVQYVRMCVNIRRAHGSDVSNIVIVPYGLIFLLSVVGNTLVILTLVRHKKMRTITNMYLINLAVSDLLLAVFCMPFTLIPMLMEEFIFGPVLCVLIRYAQGVGITRTITKRTLATQGAPGVGITRTPTKRTSNTRGTRGGYHKDTHKENVSSTRGTRGGYHKDTHKEYVSSTRGGCLFFPISTSYWFSWRHKDTRKENGSSTKSFLFPCHLELPDVLALSASTDLVLFMQLFLASETNQRQREVNKTRNPSKPLLKRLVAPRTN</sequence>
<dbReference type="Proteomes" id="UP000762676">
    <property type="component" value="Unassembled WGS sequence"/>
</dbReference>
<keyword evidence="4" id="KW-0297">G-protein coupled receptor</keyword>
<keyword evidence="6 11" id="KW-0675">Receptor</keyword>
<dbReference type="InterPro" id="IPR000276">
    <property type="entry name" value="GPCR_Rhodpsn"/>
</dbReference>
<dbReference type="GO" id="GO:0016020">
    <property type="term" value="C:membrane"/>
    <property type="evidence" value="ECO:0007669"/>
    <property type="project" value="UniProtKB-SubCell"/>
</dbReference>
<evidence type="ECO:0000256" key="4">
    <source>
        <dbReference type="ARBA" id="ARBA00023040"/>
    </source>
</evidence>
<protein>
    <submittedName>
        <fullName evidence="11">Cholecystokinin receptor type A</fullName>
    </submittedName>
</protein>
<evidence type="ECO:0000256" key="2">
    <source>
        <dbReference type="ARBA" id="ARBA00022692"/>
    </source>
</evidence>
<keyword evidence="2 9" id="KW-0812">Transmembrane</keyword>
<dbReference type="Gene3D" id="1.20.1070.10">
    <property type="entry name" value="Rhodopsin 7-helix transmembrane proteins"/>
    <property type="match status" value="1"/>
</dbReference>
<keyword evidence="12" id="KW-1185">Reference proteome</keyword>
<evidence type="ECO:0000313" key="11">
    <source>
        <dbReference type="EMBL" id="GFR68444.1"/>
    </source>
</evidence>
<dbReference type="AlphaFoldDB" id="A0AAV4F5A5"/>
<dbReference type="PRINTS" id="PR00237">
    <property type="entry name" value="GPCRRHODOPSN"/>
</dbReference>
<reference evidence="11 12" key="1">
    <citation type="journal article" date="2021" name="Elife">
        <title>Chloroplast acquisition without the gene transfer in kleptoplastic sea slugs, Plakobranchus ocellatus.</title>
        <authorList>
            <person name="Maeda T."/>
            <person name="Takahashi S."/>
            <person name="Yoshida T."/>
            <person name="Shimamura S."/>
            <person name="Takaki Y."/>
            <person name="Nagai Y."/>
            <person name="Toyoda A."/>
            <person name="Suzuki Y."/>
            <person name="Arimoto A."/>
            <person name="Ishii H."/>
            <person name="Satoh N."/>
            <person name="Nishiyama T."/>
            <person name="Hasebe M."/>
            <person name="Maruyama T."/>
            <person name="Minagawa J."/>
            <person name="Obokata J."/>
            <person name="Shigenobu S."/>
        </authorList>
    </citation>
    <scope>NUCLEOTIDE SEQUENCE [LARGE SCALE GENOMIC DNA]</scope>
</reference>
<comment type="subcellular location">
    <subcellularLocation>
        <location evidence="1">Membrane</location>
        <topology evidence="1">Multi-pass membrane protein</topology>
    </subcellularLocation>
</comment>
<accession>A0AAV4F5A5</accession>
<feature type="region of interest" description="Disordered" evidence="8">
    <location>
        <begin position="146"/>
        <end position="189"/>
    </location>
</feature>
<feature type="transmembrane region" description="Helical" evidence="9">
    <location>
        <begin position="86"/>
        <end position="108"/>
    </location>
</feature>
<dbReference type="PANTHER" id="PTHR24235:SF29">
    <property type="entry name" value="GH23382P"/>
    <property type="match status" value="1"/>
</dbReference>
<keyword evidence="3 9" id="KW-1133">Transmembrane helix</keyword>
<evidence type="ECO:0000256" key="8">
    <source>
        <dbReference type="SAM" id="MobiDB-lite"/>
    </source>
</evidence>
<gene>
    <name evidence="11" type="ORF">ElyMa_005608700</name>
</gene>
<evidence type="ECO:0000256" key="5">
    <source>
        <dbReference type="ARBA" id="ARBA00023136"/>
    </source>
</evidence>
<organism evidence="11 12">
    <name type="scientific">Elysia marginata</name>
    <dbReference type="NCBI Taxonomy" id="1093978"/>
    <lineage>
        <taxon>Eukaryota</taxon>
        <taxon>Metazoa</taxon>
        <taxon>Spiralia</taxon>
        <taxon>Lophotrochozoa</taxon>
        <taxon>Mollusca</taxon>
        <taxon>Gastropoda</taxon>
        <taxon>Heterobranchia</taxon>
        <taxon>Euthyneura</taxon>
        <taxon>Panpulmonata</taxon>
        <taxon>Sacoglossa</taxon>
        <taxon>Placobranchoidea</taxon>
        <taxon>Plakobranchidae</taxon>
        <taxon>Elysia</taxon>
    </lineage>
</organism>
<feature type="transmembrane region" description="Helical" evidence="9">
    <location>
        <begin position="52"/>
        <end position="74"/>
    </location>
</feature>
<dbReference type="EMBL" id="BMAT01011202">
    <property type="protein sequence ID" value="GFR68444.1"/>
    <property type="molecule type" value="Genomic_DNA"/>
</dbReference>
<evidence type="ECO:0000256" key="3">
    <source>
        <dbReference type="ARBA" id="ARBA00022989"/>
    </source>
</evidence>
<evidence type="ECO:0000256" key="1">
    <source>
        <dbReference type="ARBA" id="ARBA00004141"/>
    </source>
</evidence>
<comment type="caution">
    <text evidence="11">The sequence shown here is derived from an EMBL/GenBank/DDBJ whole genome shotgun (WGS) entry which is preliminary data.</text>
</comment>
<keyword evidence="7" id="KW-0807">Transducer</keyword>
<evidence type="ECO:0000256" key="7">
    <source>
        <dbReference type="ARBA" id="ARBA00023224"/>
    </source>
</evidence>